<evidence type="ECO:0000313" key="10">
    <source>
        <dbReference type="Ensembl" id="ENSLACP00000020084.1"/>
    </source>
</evidence>
<dbReference type="Bgee" id="ENSLACG00000017652">
    <property type="expression patterns" value="Expressed in pectoral fin and 6 other cell types or tissues"/>
</dbReference>
<dbReference type="GO" id="GO:0004418">
    <property type="term" value="F:hydroxymethylbilane synthase activity"/>
    <property type="evidence" value="ECO:0007669"/>
    <property type="project" value="UniProtKB-EC"/>
</dbReference>
<evidence type="ECO:0000256" key="4">
    <source>
        <dbReference type="ARBA" id="ARBA00012655"/>
    </source>
</evidence>
<dbReference type="EMBL" id="AFYH01011861">
    <property type="status" value="NOT_ANNOTATED_CDS"/>
    <property type="molecule type" value="Genomic_DNA"/>
</dbReference>
<evidence type="ECO:0000256" key="5">
    <source>
        <dbReference type="ARBA" id="ARBA00022679"/>
    </source>
</evidence>
<dbReference type="STRING" id="7897.ENSLACP00000020084"/>
<dbReference type="EMBL" id="AFYH01011860">
    <property type="status" value="NOT_ANNOTATED_CDS"/>
    <property type="molecule type" value="Genomic_DNA"/>
</dbReference>
<evidence type="ECO:0000256" key="6">
    <source>
        <dbReference type="ARBA" id="ARBA00023244"/>
    </source>
</evidence>
<dbReference type="SUPFAM" id="SSF53850">
    <property type="entry name" value="Periplasmic binding protein-like II"/>
    <property type="match status" value="1"/>
</dbReference>
<evidence type="ECO:0000259" key="8">
    <source>
        <dbReference type="Pfam" id="PF01379"/>
    </source>
</evidence>
<proteinExistence type="inferred from homology"/>
<evidence type="ECO:0000256" key="3">
    <source>
        <dbReference type="ARBA" id="ARBA00005638"/>
    </source>
</evidence>
<dbReference type="Gene3D" id="3.40.190.10">
    <property type="entry name" value="Periplasmic binding protein-like II"/>
    <property type="match status" value="3"/>
</dbReference>
<dbReference type="EMBL" id="AFYH01011862">
    <property type="status" value="NOT_ANNOTATED_CDS"/>
    <property type="molecule type" value="Genomic_DNA"/>
</dbReference>
<dbReference type="InterPro" id="IPR000860">
    <property type="entry name" value="HemC"/>
</dbReference>
<feature type="domain" description="Porphobilinogen deaminase N-terminal" evidence="8">
    <location>
        <begin position="23"/>
        <end position="238"/>
    </location>
</feature>
<dbReference type="Gene3D" id="3.30.160.40">
    <property type="entry name" value="Porphobilinogen deaminase, C-terminal domain"/>
    <property type="match status" value="1"/>
</dbReference>
<dbReference type="PIRSF" id="PIRSF001438">
    <property type="entry name" value="4pyrrol_synth_OHMeBilane_synth"/>
    <property type="match status" value="1"/>
</dbReference>
<dbReference type="PANTHER" id="PTHR11557">
    <property type="entry name" value="PORPHOBILINOGEN DEAMINASE"/>
    <property type="match status" value="1"/>
</dbReference>
<sequence>FSGGGGLQASLTVEGNGKVSGLIRVGTRKSQLARTQTGHVVDMLKAIYPDLQIEIVAMSTTGDKILDTALSKIGEKSLFTKELENALEKNEMKLTNTTPHALICPALGEMLPQRLTRRDVNKTPNPGDIREWEWLTWTIQTVEPEPVFSSNPSQQNPVARLTTKLFLNLLVPQRGNLNTRLRKLDELKEYSAIVLAAAGLRRMGWESRISHLLEPEDCMYAVGQGALGVEVRSKDLKILDMVSKLHDPETVLRCIAERAFMKRLEGGCSVPVAVYTLLKDSQLYLTGAVYSLDGSDSLKETMQTCVAQECQEEADGNDDIQHVGVTAKNIPFDALRAAENLGVGLAELLLSKGARQILTVARQMNDAR</sequence>
<dbReference type="eggNOG" id="KOG2892">
    <property type="taxonomic scope" value="Eukaryota"/>
</dbReference>
<dbReference type="GO" id="GO:0006782">
    <property type="term" value="P:protoporphyrinogen IX biosynthetic process"/>
    <property type="evidence" value="ECO:0007669"/>
    <property type="project" value="UniProtKB-UniPathway"/>
</dbReference>
<evidence type="ECO:0000256" key="7">
    <source>
        <dbReference type="ARBA" id="ARBA00033064"/>
    </source>
</evidence>
<name>H3BDW3_LATCH</name>
<comment type="similarity">
    <text evidence="3">Belongs to the HMBS family.</text>
</comment>
<dbReference type="InterPro" id="IPR036803">
    <property type="entry name" value="Porphobilinogen_deaminase_C_sf"/>
</dbReference>
<dbReference type="OMA" id="NAHEWAG"/>
<dbReference type="PANTHER" id="PTHR11557:SF0">
    <property type="entry name" value="PORPHOBILINOGEN DEAMINASE"/>
    <property type="match status" value="1"/>
</dbReference>
<dbReference type="PRINTS" id="PR00151">
    <property type="entry name" value="PORPHBDMNASE"/>
</dbReference>
<keyword evidence="5" id="KW-0808">Transferase</keyword>
<reference evidence="10" key="2">
    <citation type="submission" date="2025-08" db="UniProtKB">
        <authorList>
            <consortium name="Ensembl"/>
        </authorList>
    </citation>
    <scope>IDENTIFICATION</scope>
</reference>
<dbReference type="HOGENOM" id="CLU_019704_0_1_1"/>
<reference evidence="11" key="1">
    <citation type="submission" date="2011-08" db="EMBL/GenBank/DDBJ databases">
        <title>The draft genome of Latimeria chalumnae.</title>
        <authorList>
            <person name="Di Palma F."/>
            <person name="Alfoldi J."/>
            <person name="Johnson J."/>
            <person name="Berlin A."/>
            <person name="Gnerre S."/>
            <person name="Jaffe D."/>
            <person name="MacCallum I."/>
            <person name="Young S."/>
            <person name="Walker B.J."/>
            <person name="Lander E."/>
            <person name="Lindblad-Toh K."/>
        </authorList>
    </citation>
    <scope>NUCLEOTIDE SEQUENCE [LARGE SCALE GENOMIC DNA]</scope>
    <source>
        <strain evidence="11">Wild caught</strain>
    </source>
</reference>
<comment type="pathway">
    <text evidence="2">Porphyrin-containing compound metabolism; protoporphyrin-IX biosynthesis; coproporphyrinogen-III from 5-aminolevulinate: step 2/4.</text>
</comment>
<evidence type="ECO:0000259" key="9">
    <source>
        <dbReference type="Pfam" id="PF03900"/>
    </source>
</evidence>
<dbReference type="InterPro" id="IPR022418">
    <property type="entry name" value="Porphobilinogen_deaminase_C"/>
</dbReference>
<organism evidence="10 11">
    <name type="scientific">Latimeria chalumnae</name>
    <name type="common">Coelacanth</name>
    <dbReference type="NCBI Taxonomy" id="7897"/>
    <lineage>
        <taxon>Eukaryota</taxon>
        <taxon>Metazoa</taxon>
        <taxon>Chordata</taxon>
        <taxon>Craniata</taxon>
        <taxon>Vertebrata</taxon>
        <taxon>Euteleostomi</taxon>
        <taxon>Coelacanthiformes</taxon>
        <taxon>Coelacanthidae</taxon>
        <taxon>Latimeria</taxon>
    </lineage>
</organism>
<reference evidence="10" key="3">
    <citation type="submission" date="2025-09" db="UniProtKB">
        <authorList>
            <consortium name="Ensembl"/>
        </authorList>
    </citation>
    <scope>IDENTIFICATION</scope>
</reference>
<feature type="domain" description="Porphobilinogen deaminase C-terminal" evidence="9">
    <location>
        <begin position="252"/>
        <end position="306"/>
    </location>
</feature>
<dbReference type="Pfam" id="PF03900">
    <property type="entry name" value="Porphobil_deamC"/>
    <property type="match status" value="1"/>
</dbReference>
<dbReference type="EMBL" id="AFYH01011863">
    <property type="status" value="NOT_ANNOTATED_CDS"/>
    <property type="molecule type" value="Genomic_DNA"/>
</dbReference>
<dbReference type="UniPathway" id="UPA00251">
    <property type="reaction ID" value="UER00319"/>
</dbReference>
<evidence type="ECO:0000313" key="11">
    <source>
        <dbReference type="Proteomes" id="UP000008672"/>
    </source>
</evidence>
<dbReference type="EC" id="2.5.1.61" evidence="4"/>
<dbReference type="InterPro" id="IPR022417">
    <property type="entry name" value="Porphobilin_deaminase_N"/>
</dbReference>
<dbReference type="PROSITE" id="PS00533">
    <property type="entry name" value="PORPHOBILINOGEN_DEAM"/>
    <property type="match status" value="1"/>
</dbReference>
<dbReference type="FunFam" id="3.30.160.40:FF:000003">
    <property type="entry name" value="porphobilinogen deaminase isoform X1"/>
    <property type="match status" value="1"/>
</dbReference>
<dbReference type="InterPro" id="IPR022419">
    <property type="entry name" value="Porphobilin_deaminase_cofac_BS"/>
</dbReference>
<accession>H3BDW3</accession>
<gene>
    <name evidence="10" type="primary">HMBS</name>
</gene>
<keyword evidence="6" id="KW-0627">Porphyrin biosynthesis</keyword>
<dbReference type="InParanoid" id="H3BDW3"/>
<keyword evidence="11" id="KW-1185">Reference proteome</keyword>
<evidence type="ECO:0000256" key="1">
    <source>
        <dbReference type="ARBA" id="ARBA00001916"/>
    </source>
</evidence>
<evidence type="ECO:0000256" key="2">
    <source>
        <dbReference type="ARBA" id="ARBA00004735"/>
    </source>
</evidence>
<dbReference type="SUPFAM" id="SSF54782">
    <property type="entry name" value="Porphobilinogen deaminase (hydroxymethylbilane synthase), C-terminal domain"/>
    <property type="match status" value="1"/>
</dbReference>
<dbReference type="FunCoup" id="H3BDW3">
    <property type="interactions" value="771"/>
</dbReference>
<dbReference type="Proteomes" id="UP000008672">
    <property type="component" value="Unassembled WGS sequence"/>
</dbReference>
<dbReference type="GeneTree" id="ENSGT00390000009083"/>
<comment type="cofactor">
    <cofactor evidence="1">
        <name>dipyrromethane</name>
        <dbReference type="ChEBI" id="CHEBI:60342"/>
    </cofactor>
</comment>
<protein>
    <recommendedName>
        <fullName evidence="4">hydroxymethylbilane synthase</fullName>
        <ecNumber evidence="4">2.5.1.61</ecNumber>
    </recommendedName>
    <alternativeName>
        <fullName evidence="7">Hydroxymethylbilane synthase</fullName>
    </alternativeName>
</protein>
<dbReference type="Pfam" id="PF01379">
    <property type="entry name" value="Porphobil_deam"/>
    <property type="match status" value="1"/>
</dbReference>
<dbReference type="Ensembl" id="ENSLACT00000020222.1">
    <property type="protein sequence ID" value="ENSLACP00000020084.1"/>
    <property type="gene ID" value="ENSLACG00000017652.1"/>
</dbReference>
<dbReference type="GO" id="GO:0005737">
    <property type="term" value="C:cytoplasm"/>
    <property type="evidence" value="ECO:0007669"/>
    <property type="project" value="TreeGrafter"/>
</dbReference>
<dbReference type="EMBL" id="AFYH01011859">
    <property type="status" value="NOT_ANNOTATED_CDS"/>
    <property type="molecule type" value="Genomic_DNA"/>
</dbReference>
<dbReference type="AlphaFoldDB" id="H3BDW3"/>